<feature type="compositionally biased region" description="Low complexity" evidence="1">
    <location>
        <begin position="27"/>
        <end position="36"/>
    </location>
</feature>
<proteinExistence type="predicted"/>
<evidence type="ECO:0000256" key="1">
    <source>
        <dbReference type="SAM" id="MobiDB-lite"/>
    </source>
</evidence>
<dbReference type="EMBL" id="JACMSC010000003">
    <property type="protein sequence ID" value="KAG6528644.1"/>
    <property type="molecule type" value="Genomic_DNA"/>
</dbReference>
<feature type="compositionally biased region" description="Basic and acidic residues" evidence="1">
    <location>
        <begin position="145"/>
        <end position="154"/>
    </location>
</feature>
<gene>
    <name evidence="2" type="ORF">ZIOFF_010828</name>
</gene>
<dbReference type="GO" id="GO:0000149">
    <property type="term" value="F:SNARE binding"/>
    <property type="evidence" value="ECO:0007669"/>
    <property type="project" value="TreeGrafter"/>
</dbReference>
<accession>A0A8J5HMK1</accession>
<dbReference type="GO" id="GO:0008333">
    <property type="term" value="P:endosome to lysosome transport"/>
    <property type="evidence" value="ECO:0007669"/>
    <property type="project" value="TreeGrafter"/>
</dbReference>
<dbReference type="GO" id="GO:0099078">
    <property type="term" value="C:BORC complex"/>
    <property type="evidence" value="ECO:0007669"/>
    <property type="project" value="TreeGrafter"/>
</dbReference>
<dbReference type="GO" id="GO:0006886">
    <property type="term" value="P:intracellular protein transport"/>
    <property type="evidence" value="ECO:0007669"/>
    <property type="project" value="InterPro"/>
</dbReference>
<feature type="compositionally biased region" description="Polar residues" evidence="1">
    <location>
        <begin position="1"/>
        <end position="10"/>
    </location>
</feature>
<keyword evidence="3" id="KW-1185">Reference proteome</keyword>
<dbReference type="InterPro" id="IPR017246">
    <property type="entry name" value="Snapin"/>
</dbReference>
<feature type="region of interest" description="Disordered" evidence="1">
    <location>
        <begin position="142"/>
        <end position="162"/>
    </location>
</feature>
<dbReference type="PANTHER" id="PTHR31305">
    <property type="entry name" value="SNARE-ASSOCIATED PROTEIN SNAPIN"/>
    <property type="match status" value="1"/>
</dbReference>
<reference evidence="2 3" key="1">
    <citation type="submission" date="2020-08" db="EMBL/GenBank/DDBJ databases">
        <title>Plant Genome Project.</title>
        <authorList>
            <person name="Zhang R.-G."/>
        </authorList>
    </citation>
    <scope>NUCLEOTIDE SEQUENCE [LARGE SCALE GENOMIC DNA]</scope>
    <source>
        <tissue evidence="2">Rhizome</tissue>
    </source>
</reference>
<dbReference type="GO" id="GO:0031083">
    <property type="term" value="C:BLOC-1 complex"/>
    <property type="evidence" value="ECO:0007669"/>
    <property type="project" value="InterPro"/>
</dbReference>
<organism evidence="2 3">
    <name type="scientific">Zingiber officinale</name>
    <name type="common">Ginger</name>
    <name type="synonym">Amomum zingiber</name>
    <dbReference type="NCBI Taxonomy" id="94328"/>
    <lineage>
        <taxon>Eukaryota</taxon>
        <taxon>Viridiplantae</taxon>
        <taxon>Streptophyta</taxon>
        <taxon>Embryophyta</taxon>
        <taxon>Tracheophyta</taxon>
        <taxon>Spermatophyta</taxon>
        <taxon>Magnoliopsida</taxon>
        <taxon>Liliopsida</taxon>
        <taxon>Zingiberales</taxon>
        <taxon>Zingiberaceae</taxon>
        <taxon>Zingiber</taxon>
    </lineage>
</organism>
<dbReference type="PANTHER" id="PTHR31305:SF2">
    <property type="entry name" value="SNARE-ASSOCIATED PROTEIN SNAPIN"/>
    <property type="match status" value="1"/>
</dbReference>
<name>A0A8J5HMK1_ZINOF</name>
<protein>
    <submittedName>
        <fullName evidence="2">Uncharacterized protein</fullName>
    </submittedName>
</protein>
<evidence type="ECO:0000313" key="3">
    <source>
        <dbReference type="Proteomes" id="UP000734854"/>
    </source>
</evidence>
<feature type="region of interest" description="Disordered" evidence="1">
    <location>
        <begin position="1"/>
        <end position="43"/>
    </location>
</feature>
<evidence type="ECO:0000313" key="2">
    <source>
        <dbReference type="EMBL" id="KAG6528644.1"/>
    </source>
</evidence>
<dbReference type="AlphaFoldDB" id="A0A8J5HMK1"/>
<dbReference type="GO" id="GO:0032418">
    <property type="term" value="P:lysosome localization"/>
    <property type="evidence" value="ECO:0007669"/>
    <property type="project" value="TreeGrafter"/>
</dbReference>
<comment type="caution">
    <text evidence="2">The sequence shown here is derived from an EMBL/GenBank/DDBJ whole genome shotgun (WGS) entry which is preliminary data.</text>
</comment>
<dbReference type="Proteomes" id="UP000734854">
    <property type="component" value="Unassembled WGS sequence"/>
</dbReference>
<dbReference type="GO" id="GO:0007040">
    <property type="term" value="P:lysosome organization"/>
    <property type="evidence" value="ECO:0007669"/>
    <property type="project" value="TreeGrafter"/>
</dbReference>
<sequence length="176" mass="18956">MSLSLASSLDQTRRDSALDMDGGDATSSASPSSPRPFGVGADGEERLASRDEGCDALASAIASTLGAVMRDFDSRAESAGQSQDELVLSLDRLTGERTLLTFNRDFNHSKEGKVQYDPVTVLGHSGNDQPMWKRARLLVPVRSQPEQRRGDERPNPNLGHDWDAPLASFCGVDIAP</sequence>